<dbReference type="Gene3D" id="3.30.1330.30">
    <property type="match status" value="1"/>
</dbReference>
<dbReference type="EMBL" id="FMTT01000006">
    <property type="protein sequence ID" value="SCW42405.1"/>
    <property type="molecule type" value="Genomic_DNA"/>
</dbReference>
<dbReference type="Proteomes" id="UP000198601">
    <property type="component" value="Unassembled WGS sequence"/>
</dbReference>
<reference evidence="5" key="1">
    <citation type="submission" date="2016-10" db="EMBL/GenBank/DDBJ databases">
        <authorList>
            <person name="Varghese N."/>
            <person name="Submissions S."/>
        </authorList>
    </citation>
    <scope>NUCLEOTIDE SEQUENCE [LARGE SCALE GENOMIC DNA]</scope>
    <source>
        <strain evidence="5">CGMCC 1.8946</strain>
    </source>
</reference>
<dbReference type="AlphaFoldDB" id="A0A1G4QD69"/>
<dbReference type="SUPFAM" id="SSF55315">
    <property type="entry name" value="L30e-like"/>
    <property type="match status" value="1"/>
</dbReference>
<protein>
    <submittedName>
        <fullName evidence="4">Ribosomal protein L7Ae</fullName>
    </submittedName>
</protein>
<dbReference type="Pfam" id="PF01248">
    <property type="entry name" value="Ribosomal_L7Ae"/>
    <property type="match status" value="1"/>
</dbReference>
<evidence type="ECO:0000313" key="5">
    <source>
        <dbReference type="Proteomes" id="UP000198601"/>
    </source>
</evidence>
<sequence length="123" mass="13740">MPEKTRWMMNKNSGKFFSNLGLAMRAGKLITGEDMVIESVRSGETKLVIVAEDASAGTFKKVNDKCIYYQVPIHQYGRRDQLGASIGKEARVVIGVNDAGFARMLLKQLDRTEVDGIDETRQQ</sequence>
<organism evidence="4 5">
    <name type="scientific">Paenibacillus tianmuensis</name>
    <dbReference type="NCBI Taxonomy" id="624147"/>
    <lineage>
        <taxon>Bacteria</taxon>
        <taxon>Bacillati</taxon>
        <taxon>Bacillota</taxon>
        <taxon>Bacilli</taxon>
        <taxon>Bacillales</taxon>
        <taxon>Paenibacillaceae</taxon>
        <taxon>Paenibacillus</taxon>
    </lineage>
</organism>
<keyword evidence="2" id="KW-0687">Ribonucleoprotein</keyword>
<name>A0A1G4QD69_9BACL</name>
<dbReference type="GO" id="GO:1990904">
    <property type="term" value="C:ribonucleoprotein complex"/>
    <property type="evidence" value="ECO:0007669"/>
    <property type="project" value="UniProtKB-KW"/>
</dbReference>
<keyword evidence="5" id="KW-1185">Reference proteome</keyword>
<dbReference type="InterPro" id="IPR039109">
    <property type="entry name" value="Ribosomal_eL30-like"/>
</dbReference>
<dbReference type="GO" id="GO:0003723">
    <property type="term" value="F:RNA binding"/>
    <property type="evidence" value="ECO:0007669"/>
    <property type="project" value="InterPro"/>
</dbReference>
<keyword evidence="1 4" id="KW-0689">Ribosomal protein</keyword>
<dbReference type="PANTHER" id="PTHR11449">
    <property type="entry name" value="RIBOSOMAL PROTEIN L30"/>
    <property type="match status" value="1"/>
</dbReference>
<dbReference type="InterPro" id="IPR004038">
    <property type="entry name" value="Ribosomal_eL8/eL30/eS12/Gad45"/>
</dbReference>
<evidence type="ECO:0000256" key="1">
    <source>
        <dbReference type="ARBA" id="ARBA00022980"/>
    </source>
</evidence>
<dbReference type="InterPro" id="IPR029064">
    <property type="entry name" value="Ribosomal_eL30-like_sf"/>
</dbReference>
<dbReference type="STRING" id="624147.SAMN04487970_1006164"/>
<dbReference type="NCBIfam" id="NF005825">
    <property type="entry name" value="PRK07714.1"/>
    <property type="match status" value="1"/>
</dbReference>
<evidence type="ECO:0000259" key="3">
    <source>
        <dbReference type="Pfam" id="PF01248"/>
    </source>
</evidence>
<feature type="domain" description="Ribosomal protein eL8/eL30/eS12/Gadd45" evidence="3">
    <location>
        <begin position="18"/>
        <end position="101"/>
    </location>
</feature>
<evidence type="ECO:0000256" key="2">
    <source>
        <dbReference type="ARBA" id="ARBA00023274"/>
    </source>
</evidence>
<evidence type="ECO:0000313" key="4">
    <source>
        <dbReference type="EMBL" id="SCW42405.1"/>
    </source>
</evidence>
<proteinExistence type="predicted"/>
<accession>A0A1G4QD69</accession>
<dbReference type="GO" id="GO:0005840">
    <property type="term" value="C:ribosome"/>
    <property type="evidence" value="ECO:0007669"/>
    <property type="project" value="UniProtKB-KW"/>
</dbReference>
<gene>
    <name evidence="4" type="ORF">SAMN04487970_1006164</name>
</gene>